<evidence type="ECO:0000256" key="1">
    <source>
        <dbReference type="ARBA" id="ARBA00004141"/>
    </source>
</evidence>
<feature type="transmembrane region" description="Helical" evidence="6">
    <location>
        <begin position="116"/>
        <end position="140"/>
    </location>
</feature>
<evidence type="ECO:0000256" key="6">
    <source>
        <dbReference type="RuleBase" id="RU363032"/>
    </source>
</evidence>
<dbReference type="Proteomes" id="UP000593626">
    <property type="component" value="Chromosome"/>
</dbReference>
<dbReference type="SUPFAM" id="SSF161098">
    <property type="entry name" value="MetI-like"/>
    <property type="match status" value="1"/>
</dbReference>
<dbReference type="EMBL" id="CP049742">
    <property type="protein sequence ID" value="QPC46512.1"/>
    <property type="molecule type" value="Genomic_DNA"/>
</dbReference>
<dbReference type="Pfam" id="PF00528">
    <property type="entry name" value="BPD_transp_1"/>
    <property type="match status" value="1"/>
</dbReference>
<evidence type="ECO:0000256" key="5">
    <source>
        <dbReference type="ARBA" id="ARBA00023136"/>
    </source>
</evidence>
<dbReference type="Gene3D" id="1.10.3720.10">
    <property type="entry name" value="MetI-like"/>
    <property type="match status" value="1"/>
</dbReference>
<dbReference type="AlphaFoldDB" id="A0A7S8CAT0"/>
<comment type="subcellular location">
    <subcellularLocation>
        <location evidence="6">Cell membrane</location>
        <topology evidence="6">Multi-pass membrane protein</topology>
    </subcellularLocation>
    <subcellularLocation>
        <location evidence="1">Membrane</location>
        <topology evidence="1">Multi-pass membrane protein</topology>
    </subcellularLocation>
</comment>
<organism evidence="8 9">
    <name type="scientific">Mangrovibacillus cuniculi</name>
    <dbReference type="NCBI Taxonomy" id="2593652"/>
    <lineage>
        <taxon>Bacteria</taxon>
        <taxon>Bacillati</taxon>
        <taxon>Bacillota</taxon>
        <taxon>Bacilli</taxon>
        <taxon>Bacillales</taxon>
        <taxon>Bacillaceae</taxon>
        <taxon>Mangrovibacillus</taxon>
    </lineage>
</organism>
<dbReference type="RefSeq" id="WP_239674033.1">
    <property type="nucleotide sequence ID" value="NZ_CP049742.1"/>
</dbReference>
<dbReference type="CDD" id="cd06261">
    <property type="entry name" value="TM_PBP2"/>
    <property type="match status" value="1"/>
</dbReference>
<proteinExistence type="inferred from homology"/>
<reference evidence="8 9" key="1">
    <citation type="submission" date="2019-07" db="EMBL/GenBank/DDBJ databases">
        <title>Genome sequence of 2 isolates from Red Sea Mangroves.</title>
        <authorList>
            <person name="Sefrji F."/>
            <person name="Michoud G."/>
            <person name="Merlino G."/>
            <person name="Daffonchio D."/>
        </authorList>
    </citation>
    <scope>NUCLEOTIDE SEQUENCE [LARGE SCALE GENOMIC DNA]</scope>
    <source>
        <strain evidence="8 9">R1DC41</strain>
    </source>
</reference>
<protein>
    <submittedName>
        <fullName evidence="8">ABC transporter permease subunit</fullName>
    </submittedName>
</protein>
<feature type="transmembrane region" description="Helical" evidence="6">
    <location>
        <begin position="177"/>
        <end position="197"/>
    </location>
</feature>
<dbReference type="PANTHER" id="PTHR43839:SF3">
    <property type="entry name" value="OLIGOPEPTIDE ABC TRANSPORTER, PERMEASE PROTEIN"/>
    <property type="match status" value="1"/>
</dbReference>
<name>A0A7S8CAT0_9BACI</name>
<dbReference type="InterPro" id="IPR035906">
    <property type="entry name" value="MetI-like_sf"/>
</dbReference>
<evidence type="ECO:0000256" key="2">
    <source>
        <dbReference type="ARBA" id="ARBA00022448"/>
    </source>
</evidence>
<feature type="transmembrane region" description="Helical" evidence="6">
    <location>
        <begin position="7"/>
        <end position="29"/>
    </location>
</feature>
<keyword evidence="3 6" id="KW-0812">Transmembrane</keyword>
<evidence type="ECO:0000259" key="7">
    <source>
        <dbReference type="PROSITE" id="PS50928"/>
    </source>
</evidence>
<keyword evidence="4 6" id="KW-1133">Transmembrane helix</keyword>
<feature type="transmembrane region" description="Helical" evidence="6">
    <location>
        <begin position="203"/>
        <end position="229"/>
    </location>
</feature>
<accession>A0A7S8CAT0</accession>
<feature type="transmembrane region" description="Helical" evidence="6">
    <location>
        <begin position="83"/>
        <end position="104"/>
    </location>
</feature>
<dbReference type="PROSITE" id="PS50928">
    <property type="entry name" value="ABC_TM1"/>
    <property type="match status" value="1"/>
</dbReference>
<keyword evidence="9" id="KW-1185">Reference proteome</keyword>
<comment type="similarity">
    <text evidence="6">Belongs to the binding-protein-dependent transport system permease family.</text>
</comment>
<dbReference type="GO" id="GO:0005886">
    <property type="term" value="C:plasma membrane"/>
    <property type="evidence" value="ECO:0007669"/>
    <property type="project" value="UniProtKB-SubCell"/>
</dbReference>
<evidence type="ECO:0000313" key="8">
    <source>
        <dbReference type="EMBL" id="QPC46512.1"/>
    </source>
</evidence>
<feature type="transmembrane region" description="Helical" evidence="6">
    <location>
        <begin position="265"/>
        <end position="286"/>
    </location>
</feature>
<evidence type="ECO:0000256" key="4">
    <source>
        <dbReference type="ARBA" id="ARBA00022989"/>
    </source>
</evidence>
<gene>
    <name evidence="8" type="ORF">G8O30_05795</name>
</gene>
<sequence>MWNKQSIILWIGIISVSLLLCISIFAPLLPFVQPDLEKQLYIKLEDGSMLVPPLPASEDYPIGTDRVGRDLLSVLIMGTKETLLIVLTVAVLRFLLGVPLGFLASQKKHFKSFLGFWNQLFSYIPSFFLVMILAFLPYIVFSPKRFWWMIGIMVVVEVGKIAMTSCNTFEQIKEKEYVQAGIVVGTSPFFLFLRYYLKPTRAALLVQFVFDISRSMLLLAQLGFVGIFITHVAKQQEDGSFYFYNTSLNWPVALEKITLSMFDALWIPLWSTTFMVIAIISFNLLGEGLKQYFHSKEHRA</sequence>
<keyword evidence="2 6" id="KW-0813">Transport</keyword>
<evidence type="ECO:0000313" key="9">
    <source>
        <dbReference type="Proteomes" id="UP000593626"/>
    </source>
</evidence>
<dbReference type="KEGG" id="mcui:G8O30_05795"/>
<feature type="domain" description="ABC transmembrane type-1" evidence="7">
    <location>
        <begin position="79"/>
        <end position="286"/>
    </location>
</feature>
<dbReference type="InterPro" id="IPR000515">
    <property type="entry name" value="MetI-like"/>
</dbReference>
<evidence type="ECO:0000256" key="3">
    <source>
        <dbReference type="ARBA" id="ARBA00022692"/>
    </source>
</evidence>
<dbReference type="GO" id="GO:0055085">
    <property type="term" value="P:transmembrane transport"/>
    <property type="evidence" value="ECO:0007669"/>
    <property type="project" value="InterPro"/>
</dbReference>
<keyword evidence="5 6" id="KW-0472">Membrane</keyword>
<dbReference type="PANTHER" id="PTHR43839">
    <property type="entry name" value="OPPC IN A BINDING PROTEIN-DEPENDENT TRANSPORT SYSTEM"/>
    <property type="match status" value="1"/>
</dbReference>